<dbReference type="AlphaFoldDB" id="A0AAD5PA49"/>
<evidence type="ECO:0000313" key="1">
    <source>
        <dbReference type="EMBL" id="KAI9248038.1"/>
    </source>
</evidence>
<dbReference type="Proteomes" id="UP001209540">
    <property type="component" value="Unassembled WGS sequence"/>
</dbReference>
<organism evidence="1 2">
    <name type="scientific">Phascolomyces articulosus</name>
    <dbReference type="NCBI Taxonomy" id="60185"/>
    <lineage>
        <taxon>Eukaryota</taxon>
        <taxon>Fungi</taxon>
        <taxon>Fungi incertae sedis</taxon>
        <taxon>Mucoromycota</taxon>
        <taxon>Mucoromycotina</taxon>
        <taxon>Mucoromycetes</taxon>
        <taxon>Mucorales</taxon>
        <taxon>Lichtheimiaceae</taxon>
        <taxon>Phascolomyces</taxon>
    </lineage>
</organism>
<comment type="caution">
    <text evidence="1">The sequence shown here is derived from an EMBL/GenBank/DDBJ whole genome shotgun (WGS) entry which is preliminary data.</text>
</comment>
<dbReference type="EMBL" id="JAIXMP010000040">
    <property type="protein sequence ID" value="KAI9248038.1"/>
    <property type="molecule type" value="Genomic_DNA"/>
</dbReference>
<evidence type="ECO:0000313" key="2">
    <source>
        <dbReference type="Proteomes" id="UP001209540"/>
    </source>
</evidence>
<reference evidence="1" key="1">
    <citation type="journal article" date="2022" name="IScience">
        <title>Evolution of zygomycete secretomes and the origins of terrestrial fungal ecologies.</title>
        <authorList>
            <person name="Chang Y."/>
            <person name="Wang Y."/>
            <person name="Mondo S."/>
            <person name="Ahrendt S."/>
            <person name="Andreopoulos W."/>
            <person name="Barry K."/>
            <person name="Beard J."/>
            <person name="Benny G.L."/>
            <person name="Blankenship S."/>
            <person name="Bonito G."/>
            <person name="Cuomo C."/>
            <person name="Desiro A."/>
            <person name="Gervers K.A."/>
            <person name="Hundley H."/>
            <person name="Kuo A."/>
            <person name="LaButti K."/>
            <person name="Lang B.F."/>
            <person name="Lipzen A."/>
            <person name="O'Donnell K."/>
            <person name="Pangilinan J."/>
            <person name="Reynolds N."/>
            <person name="Sandor L."/>
            <person name="Smith M.E."/>
            <person name="Tsang A."/>
            <person name="Grigoriev I.V."/>
            <person name="Stajich J.E."/>
            <person name="Spatafora J.W."/>
        </authorList>
    </citation>
    <scope>NUCLEOTIDE SEQUENCE</scope>
    <source>
        <strain evidence="1">RSA 2281</strain>
    </source>
</reference>
<gene>
    <name evidence="1" type="ORF">BDA99DRAFT_252182</name>
</gene>
<name>A0AAD5PA49_9FUNG</name>
<reference evidence="1" key="2">
    <citation type="submission" date="2023-02" db="EMBL/GenBank/DDBJ databases">
        <authorList>
            <consortium name="DOE Joint Genome Institute"/>
            <person name="Mondo S.J."/>
            <person name="Chang Y."/>
            <person name="Wang Y."/>
            <person name="Ahrendt S."/>
            <person name="Andreopoulos W."/>
            <person name="Barry K."/>
            <person name="Beard J."/>
            <person name="Benny G.L."/>
            <person name="Blankenship S."/>
            <person name="Bonito G."/>
            <person name="Cuomo C."/>
            <person name="Desiro A."/>
            <person name="Gervers K.A."/>
            <person name="Hundley H."/>
            <person name="Kuo A."/>
            <person name="LaButti K."/>
            <person name="Lang B.F."/>
            <person name="Lipzen A."/>
            <person name="O'Donnell K."/>
            <person name="Pangilinan J."/>
            <person name="Reynolds N."/>
            <person name="Sandor L."/>
            <person name="Smith M.W."/>
            <person name="Tsang A."/>
            <person name="Grigoriev I.V."/>
            <person name="Stajich J.E."/>
            <person name="Spatafora J.W."/>
        </authorList>
    </citation>
    <scope>NUCLEOTIDE SEQUENCE</scope>
    <source>
        <strain evidence="1">RSA 2281</strain>
    </source>
</reference>
<protein>
    <submittedName>
        <fullName evidence="1">Uncharacterized protein</fullName>
    </submittedName>
</protein>
<keyword evidence="2" id="KW-1185">Reference proteome</keyword>
<proteinExistence type="predicted"/>
<accession>A0AAD5PA49</accession>
<sequence length="100" mass="11841">MIRSEKQMNLAKPLITHGCFLGVLESTIYYQASIVGMTLFSSSFSLYTLWLYRYSIASLYTTICCWYCYEPMNFIHNVYYLSNSIFHSYKALYGRFIECR</sequence>